<feature type="chain" id="PRO_5045044995" evidence="3">
    <location>
        <begin position="29"/>
        <end position="787"/>
    </location>
</feature>
<keyword evidence="2" id="KW-1133">Transmembrane helix</keyword>
<reference evidence="5 6" key="1">
    <citation type="submission" date="2024-04" db="EMBL/GenBank/DDBJ databases">
        <title>Defined microbial consortia suppress multidrug-resistant proinflammatory Enterobacteriaceae via ecological control.</title>
        <authorList>
            <person name="Furuichi M."/>
            <person name="Kawaguchi T."/>
            <person name="Pust M."/>
            <person name="Yasuma K."/>
            <person name="Plichta D."/>
            <person name="Hasegawa N."/>
            <person name="Ohya T."/>
            <person name="Bhattarai S."/>
            <person name="Sasajima S."/>
            <person name="Aoto Y."/>
            <person name="Tuganbaev T."/>
            <person name="Yaginuma M."/>
            <person name="Ueda M."/>
            <person name="Okahashi N."/>
            <person name="Amafuji K."/>
            <person name="Kiridooshi Y."/>
            <person name="Sugita K."/>
            <person name="Strazar M."/>
            <person name="Skelly A."/>
            <person name="Suda W."/>
            <person name="Hattori M."/>
            <person name="Nakamoto N."/>
            <person name="Caballero S."/>
            <person name="Norman J."/>
            <person name="Olle B."/>
            <person name="Tanoue T."/>
            <person name="Arita M."/>
            <person name="Bucci V."/>
            <person name="Atarashi K."/>
            <person name="Xavier R."/>
            <person name="Honda K."/>
        </authorList>
    </citation>
    <scope>NUCLEOTIDE SEQUENCE [LARGE SCALE GENOMIC DNA]</scope>
    <source>
        <strain evidence="6">k04-0078-D8-1</strain>
    </source>
</reference>
<evidence type="ECO:0000259" key="4">
    <source>
        <dbReference type="PROSITE" id="PS50853"/>
    </source>
</evidence>
<evidence type="ECO:0000256" key="1">
    <source>
        <dbReference type="SAM" id="MobiDB-lite"/>
    </source>
</evidence>
<dbReference type="InterPro" id="IPR036116">
    <property type="entry name" value="FN3_sf"/>
</dbReference>
<dbReference type="Proteomes" id="UP001600943">
    <property type="component" value="Unassembled WGS sequence"/>
</dbReference>
<dbReference type="EMBL" id="BAABYW010000002">
    <property type="protein sequence ID" value="GAA6411930.1"/>
    <property type="molecule type" value="Genomic_DNA"/>
</dbReference>
<dbReference type="InterPro" id="IPR044060">
    <property type="entry name" value="Bacterial_rp_domain"/>
</dbReference>
<feature type="compositionally biased region" description="Basic and acidic residues" evidence="1">
    <location>
        <begin position="140"/>
        <end position="153"/>
    </location>
</feature>
<feature type="transmembrane region" description="Helical" evidence="2">
    <location>
        <begin position="758"/>
        <end position="779"/>
    </location>
</feature>
<feature type="domain" description="Fibronectin type-III" evidence="4">
    <location>
        <begin position="303"/>
        <end position="394"/>
    </location>
</feature>
<keyword evidence="3" id="KW-0732">Signal</keyword>
<keyword evidence="2" id="KW-0472">Membrane</keyword>
<gene>
    <name evidence="5" type="ORF">K040078D81_60470</name>
</gene>
<sequence>MKRKVKRMLAMFLTFIMVFSMGTVFVSAAEEGAGKSTETAVKPELSKKTADSVILKTKDGYVYGIQENGSTWKWAEDKQYDKTAKTVSFTGLKAETEYVFAQKMKDAETVQDTDILKVKTDAAAVQAETPKQDGANTESPKAEEPPKADKPQDEGMNAEQQKPQETDQTEAGAEGNKADVPAETPKPDDSKKQEENTEVSTPSGTDTTDKTQGTEAVDKNTAGDAVTDDNNGQKTDEAKKDEPKGEDTKSDEPKTDESKTDESKTDESKTDQSKTDQSKTDAGKDNNSGNQMNDKNTTQKAETPKPPLYDKVTDTSVVLKPDGNVDSYTYSYKMVLKDNKAKAADLTNDTGEFSNLTPDTDYLAYIMVKGNDQAQPPYADSDWSQPTEIHTLKAAAEKPKAAPKLAEKTDTMIKLDTSTAGLEYGVYLDNSKISWNSEGEFKGLTAGKEYKFVTRVKFNEKEQMEGPISDVLKVTTKKAAAAAPEAPVCIGRTENSITLRAVNGQEYAMLENGNPGKWQDSEVFSGLKANTRYSFVTRVKYNPDEAMESKVSGSSSEKTIIAFEGSGVTGIEVNGVYDKNAVVNIAANGNGTDNQKPEVQDTRWVPESWKWGSSAKGTWKKAPYTAKLTLNKAGKMELEVVFSLQEYTEKGWTAMTAEKKTITVPFSVKEQYTITASAGSNGKISPSGSVKVMEGNDATFTFTPNKGYQISQVTVDGKAVSVKNNKYTFEDVNANHKISVTFKTLTKTVPKTGDTMNMAGYLMLAVLSAGAALAVVISAKRKRTNGR</sequence>
<dbReference type="Pfam" id="PF18998">
    <property type="entry name" value="Flg_new_2"/>
    <property type="match status" value="1"/>
</dbReference>
<dbReference type="RefSeq" id="WP_390410584.1">
    <property type="nucleotide sequence ID" value="NZ_BAABYW010000002.1"/>
</dbReference>
<feature type="compositionally biased region" description="Polar residues" evidence="1">
    <location>
        <begin position="198"/>
        <end position="214"/>
    </location>
</feature>
<keyword evidence="2" id="KW-0812">Transmembrane</keyword>
<feature type="region of interest" description="Disordered" evidence="1">
    <location>
        <begin position="124"/>
        <end position="315"/>
    </location>
</feature>
<keyword evidence="6" id="KW-1185">Reference proteome</keyword>
<feature type="compositionally biased region" description="Polar residues" evidence="1">
    <location>
        <begin position="285"/>
        <end position="301"/>
    </location>
</feature>
<evidence type="ECO:0000313" key="6">
    <source>
        <dbReference type="Proteomes" id="UP001600943"/>
    </source>
</evidence>
<protein>
    <submittedName>
        <fullName evidence="5">LPXTG cell wall anchor domain-containing protein</fullName>
    </submittedName>
</protein>
<proteinExistence type="predicted"/>
<dbReference type="PROSITE" id="PS50853">
    <property type="entry name" value="FN3"/>
    <property type="match status" value="1"/>
</dbReference>
<evidence type="ECO:0000256" key="2">
    <source>
        <dbReference type="SAM" id="Phobius"/>
    </source>
</evidence>
<feature type="compositionally biased region" description="Basic and acidic residues" evidence="1">
    <location>
        <begin position="185"/>
        <end position="195"/>
    </location>
</feature>
<evidence type="ECO:0000313" key="5">
    <source>
        <dbReference type="EMBL" id="GAA6411930.1"/>
    </source>
</evidence>
<organism evidence="5 6">
    <name type="scientific">Blautia hominis</name>
    <dbReference type="NCBI Taxonomy" id="2025493"/>
    <lineage>
        <taxon>Bacteria</taxon>
        <taxon>Bacillati</taxon>
        <taxon>Bacillota</taxon>
        <taxon>Clostridia</taxon>
        <taxon>Lachnospirales</taxon>
        <taxon>Lachnospiraceae</taxon>
        <taxon>Blautia</taxon>
    </lineage>
</organism>
<feature type="signal peptide" evidence="3">
    <location>
        <begin position="1"/>
        <end position="28"/>
    </location>
</feature>
<evidence type="ECO:0000256" key="3">
    <source>
        <dbReference type="SAM" id="SignalP"/>
    </source>
</evidence>
<name>A0ABQ0BKF5_9FIRM</name>
<dbReference type="InterPro" id="IPR003961">
    <property type="entry name" value="FN3_dom"/>
</dbReference>
<accession>A0ABQ0BKF5</accession>
<dbReference type="SUPFAM" id="SSF49265">
    <property type="entry name" value="Fibronectin type III"/>
    <property type="match status" value="1"/>
</dbReference>
<feature type="compositionally biased region" description="Basic and acidic residues" evidence="1">
    <location>
        <begin position="234"/>
        <end position="284"/>
    </location>
</feature>
<comment type="caution">
    <text evidence="5">The sequence shown here is derived from an EMBL/GenBank/DDBJ whole genome shotgun (WGS) entry which is preliminary data.</text>
</comment>